<dbReference type="Proteomes" id="UP001431935">
    <property type="component" value="Chromosome"/>
</dbReference>
<keyword evidence="1" id="KW-1133">Transmembrane helix</keyword>
<feature type="transmembrane region" description="Helical" evidence="1">
    <location>
        <begin position="26"/>
        <end position="47"/>
    </location>
</feature>
<gene>
    <name evidence="2" type="ORF">V2E26_00330</name>
</gene>
<reference evidence="2" key="1">
    <citation type="submission" date="2024-01" db="EMBL/GenBank/DDBJ databases">
        <title>Complete genome sequence of Mycoplasma gateae strain 3700.</title>
        <authorList>
            <person name="Spergser J."/>
        </authorList>
    </citation>
    <scope>NUCLEOTIDE SEQUENCE [LARGE SCALE GENOMIC DNA]</scope>
    <source>
        <strain evidence="2">3700</strain>
    </source>
</reference>
<keyword evidence="1" id="KW-0472">Membrane</keyword>
<protein>
    <submittedName>
        <fullName evidence="2">Uncharacterized protein</fullName>
    </submittedName>
</protein>
<evidence type="ECO:0000313" key="2">
    <source>
        <dbReference type="EMBL" id="WVN21446.1"/>
    </source>
</evidence>
<accession>A0ABZ2AH52</accession>
<organism evidence="2 3">
    <name type="scientific">Metamycoplasma gateae</name>
    <dbReference type="NCBI Taxonomy" id="35769"/>
    <lineage>
        <taxon>Bacteria</taxon>
        <taxon>Bacillati</taxon>
        <taxon>Mycoplasmatota</taxon>
        <taxon>Mycoplasmoidales</taxon>
        <taxon>Metamycoplasmataceae</taxon>
        <taxon>Metamycoplasma</taxon>
    </lineage>
</organism>
<sequence length="244" mass="28590">MNDILKKHYSIFNNSSKLSPQVRTGLIISIVIVLTIAIIILFLSFLYKKKVAKKYFSPKEELEIQKIKEKNPNYGIVLHGIKKYYQNDLNDFFVCFIINTIYLNDYKYIYIDDLDNYLALSIINLANTKVFLKGDIDKKINDKLANEFPELNFSDLNSVSELNKNYDLQIILNENYDPLDLINKHTSFLNENGILIVSYNNKNKLKILKDEAKKYNLRYETLKFKNKSVILLAKNIIKEILNNK</sequence>
<evidence type="ECO:0000256" key="1">
    <source>
        <dbReference type="SAM" id="Phobius"/>
    </source>
</evidence>
<evidence type="ECO:0000313" key="3">
    <source>
        <dbReference type="Proteomes" id="UP001431935"/>
    </source>
</evidence>
<proteinExistence type="predicted"/>
<keyword evidence="1" id="KW-0812">Transmembrane</keyword>
<dbReference type="NCBIfam" id="NF045844">
    <property type="entry name" value="BC85_0335_fam"/>
    <property type="match status" value="1"/>
</dbReference>
<name>A0ABZ2AH52_9BACT</name>
<keyword evidence="3" id="KW-1185">Reference proteome</keyword>
<dbReference type="EMBL" id="CP143578">
    <property type="protein sequence ID" value="WVN21446.1"/>
    <property type="molecule type" value="Genomic_DNA"/>
</dbReference>
<dbReference type="RefSeq" id="WP_330463484.1">
    <property type="nucleotide sequence ID" value="NZ_CP143578.1"/>
</dbReference>